<gene>
    <name evidence="2" type="ORF">C9J18_15465</name>
    <name evidence="1" type="ORF">CTM96_12785</name>
</gene>
<dbReference type="InterPro" id="IPR038604">
    <property type="entry name" value="HopJ_sf"/>
</dbReference>
<evidence type="ECO:0000313" key="2">
    <source>
        <dbReference type="EMBL" id="PSU49613.1"/>
    </source>
</evidence>
<evidence type="ECO:0000313" key="4">
    <source>
        <dbReference type="Proteomes" id="UP000241618"/>
    </source>
</evidence>
<comment type="caution">
    <text evidence="2">The sequence shown here is derived from an EMBL/GenBank/DDBJ whole genome shotgun (WGS) entry which is preliminary data.</text>
</comment>
<dbReference type="InterPro" id="IPR014984">
    <property type="entry name" value="HopJ"/>
</dbReference>
<dbReference type="EMBL" id="PYMP01000016">
    <property type="protein sequence ID" value="PSU49613.1"/>
    <property type="molecule type" value="Genomic_DNA"/>
</dbReference>
<name>A0A2T3K8A2_PHOPO</name>
<evidence type="ECO:0000313" key="1">
    <source>
        <dbReference type="EMBL" id="PSU24515.1"/>
    </source>
</evidence>
<evidence type="ECO:0000313" key="3">
    <source>
        <dbReference type="Proteomes" id="UP000241405"/>
    </source>
</evidence>
<accession>A0A2T3K8A2</accession>
<dbReference type="Proteomes" id="UP000241618">
    <property type="component" value="Unassembled WGS sequence"/>
</dbReference>
<reference evidence="3 4" key="1">
    <citation type="submission" date="2018-03" db="EMBL/GenBank/DDBJ databases">
        <title>Whole genome sequencing of Histamine producing bacteria.</title>
        <authorList>
            <person name="Butler K."/>
        </authorList>
    </citation>
    <scope>NUCLEOTIDE SEQUENCE [LARGE SCALE GENOMIC DNA]</scope>
    <source>
        <strain evidence="2 4">FS-6.1</strain>
        <strain evidence="1 3">FS-6.2</strain>
    </source>
</reference>
<dbReference type="AlphaFoldDB" id="A0A2T3K8A2"/>
<sequence length="119" mass="13837">MNTVLEHIKQTPNKIDFNDIITAICHYYHYQPTRFTNGNVDNMIINQAGTNEGSCKIFAFAQLHQLSKDETLACFGAFYRHDVLEHPQENDHQNIRQFMLSGWDGITFDRYPLTLKTTI</sequence>
<organism evidence="2 4">
    <name type="scientific">Photobacterium phosphoreum</name>
    <dbReference type="NCBI Taxonomy" id="659"/>
    <lineage>
        <taxon>Bacteria</taxon>
        <taxon>Pseudomonadati</taxon>
        <taxon>Pseudomonadota</taxon>
        <taxon>Gammaproteobacteria</taxon>
        <taxon>Vibrionales</taxon>
        <taxon>Vibrionaceae</taxon>
        <taxon>Photobacterium</taxon>
    </lineage>
</organism>
<dbReference type="Proteomes" id="UP000241405">
    <property type="component" value="Unassembled WGS sequence"/>
</dbReference>
<dbReference type="EMBL" id="PYMO01000012">
    <property type="protein sequence ID" value="PSU24515.1"/>
    <property type="molecule type" value="Genomic_DNA"/>
</dbReference>
<dbReference type="Gene3D" id="3.20.160.10">
    <property type="entry name" value="vpa0580 domain like"/>
    <property type="match status" value="1"/>
</dbReference>
<proteinExistence type="predicted"/>
<dbReference type="Pfam" id="PF08888">
    <property type="entry name" value="HopJ"/>
    <property type="match status" value="1"/>
</dbReference>
<protein>
    <submittedName>
        <fullName evidence="2">Type III effector</fullName>
    </submittedName>
</protein>
<keyword evidence="3" id="KW-1185">Reference proteome</keyword>